<organism evidence="1 2">
    <name type="scientific">Datura stramonium</name>
    <name type="common">Jimsonweed</name>
    <name type="synonym">Common thornapple</name>
    <dbReference type="NCBI Taxonomy" id="4076"/>
    <lineage>
        <taxon>Eukaryota</taxon>
        <taxon>Viridiplantae</taxon>
        <taxon>Streptophyta</taxon>
        <taxon>Embryophyta</taxon>
        <taxon>Tracheophyta</taxon>
        <taxon>Spermatophyta</taxon>
        <taxon>Magnoliopsida</taxon>
        <taxon>eudicotyledons</taxon>
        <taxon>Gunneridae</taxon>
        <taxon>Pentapetalae</taxon>
        <taxon>asterids</taxon>
        <taxon>lamiids</taxon>
        <taxon>Solanales</taxon>
        <taxon>Solanaceae</taxon>
        <taxon>Solanoideae</taxon>
        <taxon>Datureae</taxon>
        <taxon>Datura</taxon>
    </lineage>
</organism>
<proteinExistence type="predicted"/>
<dbReference type="Proteomes" id="UP000823775">
    <property type="component" value="Unassembled WGS sequence"/>
</dbReference>
<evidence type="ECO:0000313" key="1">
    <source>
        <dbReference type="EMBL" id="MCD7446319.1"/>
    </source>
</evidence>
<name>A0ABS8RL20_DATST</name>
<protein>
    <submittedName>
        <fullName evidence="1">Uncharacterized protein</fullName>
    </submittedName>
</protein>
<keyword evidence="2" id="KW-1185">Reference proteome</keyword>
<reference evidence="1 2" key="1">
    <citation type="journal article" date="2021" name="BMC Genomics">
        <title>Datura genome reveals duplications of psychoactive alkaloid biosynthetic genes and high mutation rate following tissue culture.</title>
        <authorList>
            <person name="Rajewski A."/>
            <person name="Carter-House D."/>
            <person name="Stajich J."/>
            <person name="Litt A."/>
        </authorList>
    </citation>
    <scope>NUCLEOTIDE SEQUENCE [LARGE SCALE GENOMIC DNA]</scope>
    <source>
        <strain evidence="1">AR-01</strain>
    </source>
</reference>
<dbReference type="EMBL" id="JACEIK010000011">
    <property type="protein sequence ID" value="MCD7446319.1"/>
    <property type="molecule type" value="Genomic_DNA"/>
</dbReference>
<feature type="non-terminal residue" evidence="1">
    <location>
        <position position="1"/>
    </location>
</feature>
<accession>A0ABS8RL20</accession>
<evidence type="ECO:0000313" key="2">
    <source>
        <dbReference type="Proteomes" id="UP000823775"/>
    </source>
</evidence>
<gene>
    <name evidence="1" type="ORF">HAX54_002182</name>
</gene>
<comment type="caution">
    <text evidence="1">The sequence shown here is derived from an EMBL/GenBank/DDBJ whole genome shotgun (WGS) entry which is preliminary data.</text>
</comment>
<sequence>NDSSNESLSEPMAHPISHCKSLQFPTFRLNEPYDKLLEGVMTHPIEPLFVAQKLFKIILVTMGGNNEPWYLLMGHSVHPLREDKKVEFGVLR</sequence>